<keyword evidence="5 8" id="KW-0658">Purine biosynthesis</keyword>
<organism evidence="12 13">
    <name type="scientific">Phototrophicus methaneseepsis</name>
    <dbReference type="NCBI Taxonomy" id="2710758"/>
    <lineage>
        <taxon>Bacteria</taxon>
        <taxon>Bacillati</taxon>
        <taxon>Chloroflexota</taxon>
        <taxon>Candidatus Thermofontia</taxon>
        <taxon>Phototrophicales</taxon>
        <taxon>Phototrophicaceae</taxon>
        <taxon>Phototrophicus</taxon>
    </lineage>
</organism>
<dbReference type="Gene3D" id="1.10.8.750">
    <property type="entry name" value="Phosphoribosylformylglycinamidine synthase, linker domain"/>
    <property type="match status" value="1"/>
</dbReference>
<dbReference type="HAMAP" id="MF_00420">
    <property type="entry name" value="PurL_2"/>
    <property type="match status" value="1"/>
</dbReference>
<dbReference type="InterPro" id="IPR010918">
    <property type="entry name" value="PurM-like_C_dom"/>
</dbReference>
<reference evidence="12 13" key="1">
    <citation type="submission" date="2020-02" db="EMBL/GenBank/DDBJ databases">
        <authorList>
            <person name="Zheng R.K."/>
            <person name="Sun C.M."/>
        </authorList>
    </citation>
    <scope>NUCLEOTIDE SEQUENCE [LARGE SCALE GENOMIC DNA]</scope>
    <source>
        <strain evidence="13">rifampicinis</strain>
    </source>
</reference>
<dbReference type="Gene3D" id="3.30.1330.10">
    <property type="entry name" value="PurM-like, N-terminal domain"/>
    <property type="match status" value="2"/>
</dbReference>
<comment type="function">
    <text evidence="8">Part of the phosphoribosylformylglycinamidine synthase complex involved in the purines biosynthetic pathway. Catalyzes the ATP-dependent conversion of formylglycinamide ribonucleotide (FGAR) and glutamine to yield formylglycinamidine ribonucleotide (FGAM) and glutamate. The FGAM synthase complex is composed of three subunits. PurQ produces an ammonia molecule by converting glutamine to glutamate. PurL transfers the ammonia molecule to FGAR to form FGAM in an ATP-dependent manner. PurS interacts with PurQ and PurL and is thought to assist in the transfer of the ammonia molecule from PurQ to PurL.</text>
</comment>
<dbReference type="SUPFAM" id="SSF55326">
    <property type="entry name" value="PurM N-terminal domain-like"/>
    <property type="match status" value="2"/>
</dbReference>
<keyword evidence="13" id="KW-1185">Reference proteome</keyword>
<dbReference type="Pfam" id="PF18072">
    <property type="entry name" value="FGAR-AT_linker"/>
    <property type="match status" value="1"/>
</dbReference>
<comment type="similarity">
    <text evidence="8">Belongs to the FGAMS family.</text>
</comment>
<evidence type="ECO:0000259" key="9">
    <source>
        <dbReference type="Pfam" id="PF00586"/>
    </source>
</evidence>
<feature type="binding site" evidence="8">
    <location>
        <position position="489"/>
    </location>
    <ligand>
        <name>Mg(2+)</name>
        <dbReference type="ChEBI" id="CHEBI:18420"/>
        <label>2</label>
    </ligand>
</feature>
<comment type="subcellular location">
    <subcellularLocation>
        <location evidence="8">Cytoplasm</location>
    </subcellularLocation>
</comment>
<dbReference type="SUPFAM" id="SSF82697">
    <property type="entry name" value="PurS-like"/>
    <property type="match status" value="1"/>
</dbReference>
<feature type="domain" description="PurM-like N-terminal" evidence="9">
    <location>
        <begin position="662"/>
        <end position="769"/>
    </location>
</feature>
<feature type="domain" description="PurM-like C-terminal" evidence="10">
    <location>
        <begin position="802"/>
        <end position="938"/>
    </location>
</feature>
<dbReference type="GO" id="GO:0000287">
    <property type="term" value="F:magnesium ion binding"/>
    <property type="evidence" value="ECO:0007669"/>
    <property type="project" value="UniProtKB-UniRule"/>
</dbReference>
<evidence type="ECO:0000313" key="13">
    <source>
        <dbReference type="Proteomes" id="UP000594468"/>
    </source>
</evidence>
<comment type="subunit">
    <text evidence="8">Monomer. Part of the FGAM synthase complex composed of 1 PurL, 1 PurQ and 2 PurS subunits.</text>
</comment>
<dbReference type="KEGG" id="pmet:G4Y79_02670"/>
<feature type="binding site" evidence="8">
    <location>
        <position position="329"/>
    </location>
    <ligand>
        <name>substrate</name>
    </ligand>
</feature>
<comment type="caution">
    <text evidence="8">Lacks conserved residue(s) required for the propagation of feature annotation.</text>
</comment>
<dbReference type="GO" id="GO:0005737">
    <property type="term" value="C:cytoplasm"/>
    <property type="evidence" value="ECO:0007669"/>
    <property type="project" value="UniProtKB-SubCell"/>
</dbReference>
<dbReference type="SUPFAM" id="SSF52317">
    <property type="entry name" value="Class I glutamine amidotransferase-like"/>
    <property type="match status" value="1"/>
</dbReference>
<feature type="active site" description="Proton acceptor" evidence="8">
    <location>
        <position position="308"/>
    </location>
</feature>
<proteinExistence type="inferred from homology"/>
<feature type="binding site" evidence="8">
    <location>
        <position position="722"/>
    </location>
    <ligand>
        <name>ATP</name>
        <dbReference type="ChEBI" id="CHEBI:30616"/>
    </ligand>
</feature>
<feature type="active site" evidence="8">
    <location>
        <position position="241"/>
    </location>
</feature>
<dbReference type="Pfam" id="PF00586">
    <property type="entry name" value="AIRS"/>
    <property type="match status" value="2"/>
</dbReference>
<feature type="domain" description="PurM-like C-terminal" evidence="10">
    <location>
        <begin position="421"/>
        <end position="573"/>
    </location>
</feature>
<feature type="binding site" evidence="8">
    <location>
        <position position="461"/>
    </location>
    <ligand>
        <name>substrate</name>
    </ligand>
</feature>
<dbReference type="EC" id="6.3.5.3" evidence="8"/>
<dbReference type="Gene3D" id="3.40.50.880">
    <property type="match status" value="1"/>
</dbReference>
<dbReference type="CDD" id="cd02204">
    <property type="entry name" value="PurL_repeat2"/>
    <property type="match status" value="1"/>
</dbReference>
<feature type="binding site" evidence="8">
    <location>
        <position position="306"/>
    </location>
    <ligand>
        <name>Mg(2+)</name>
        <dbReference type="ChEBI" id="CHEBI:18420"/>
        <label>1</label>
    </ligand>
</feature>
<dbReference type="InterPro" id="IPR010074">
    <property type="entry name" value="PRibForGlyAmidine_synth_PurL"/>
</dbReference>
<dbReference type="GO" id="GO:0004642">
    <property type="term" value="F:phosphoribosylformylglycinamidine synthase activity"/>
    <property type="evidence" value="ECO:0007669"/>
    <property type="project" value="UniProtKB-UniRule"/>
</dbReference>
<evidence type="ECO:0000313" key="12">
    <source>
        <dbReference type="EMBL" id="QPC83299.1"/>
    </source>
</evidence>
<dbReference type="PROSITE" id="PS51273">
    <property type="entry name" value="GATASE_TYPE_1"/>
    <property type="match status" value="1"/>
</dbReference>
<dbReference type="PANTHER" id="PTHR43555:SF1">
    <property type="entry name" value="PHOSPHORIBOSYLFORMYLGLYCINAMIDINE SYNTHASE SUBUNIT PURL"/>
    <property type="match status" value="1"/>
</dbReference>
<evidence type="ECO:0000256" key="2">
    <source>
        <dbReference type="ARBA" id="ARBA00022598"/>
    </source>
</evidence>
<dbReference type="RefSeq" id="WP_195171366.1">
    <property type="nucleotide sequence ID" value="NZ_CP062983.1"/>
</dbReference>
<evidence type="ECO:0000259" key="10">
    <source>
        <dbReference type="Pfam" id="PF02769"/>
    </source>
</evidence>
<protein>
    <recommendedName>
        <fullName evidence="8">Phosphoribosylformylglycinamidine synthase subunit PurL</fullName>
        <shortName evidence="8">FGAM synthase</shortName>
        <ecNumber evidence="8">6.3.5.3</ecNumber>
    </recommendedName>
    <alternativeName>
        <fullName evidence="8">Formylglycinamide ribonucleotide amidotransferase subunit II</fullName>
        <shortName evidence="8">FGAR amidotransferase II</shortName>
        <shortName evidence="8">FGAR-AT II</shortName>
    </alternativeName>
    <alternativeName>
        <fullName evidence="8">Glutamine amidotransferase PurL</fullName>
    </alternativeName>
    <alternativeName>
        <fullName evidence="8">Phosphoribosylformylglycinamidine synthase subunit II</fullName>
    </alternativeName>
</protein>
<dbReference type="EMBL" id="CP062983">
    <property type="protein sequence ID" value="QPC83299.1"/>
    <property type="molecule type" value="Genomic_DNA"/>
</dbReference>
<evidence type="ECO:0000256" key="6">
    <source>
        <dbReference type="ARBA" id="ARBA00022840"/>
    </source>
</evidence>
<comment type="catalytic activity">
    <reaction evidence="8">
        <text>N(2)-formyl-N(1)-(5-phospho-beta-D-ribosyl)glycinamide + L-glutamine + ATP + H2O = 2-formamido-N(1)-(5-O-phospho-beta-D-ribosyl)acetamidine + L-glutamate + ADP + phosphate + H(+)</text>
        <dbReference type="Rhea" id="RHEA:17129"/>
        <dbReference type="ChEBI" id="CHEBI:15377"/>
        <dbReference type="ChEBI" id="CHEBI:15378"/>
        <dbReference type="ChEBI" id="CHEBI:29985"/>
        <dbReference type="ChEBI" id="CHEBI:30616"/>
        <dbReference type="ChEBI" id="CHEBI:43474"/>
        <dbReference type="ChEBI" id="CHEBI:58359"/>
        <dbReference type="ChEBI" id="CHEBI:147286"/>
        <dbReference type="ChEBI" id="CHEBI:147287"/>
        <dbReference type="ChEBI" id="CHEBI:456216"/>
        <dbReference type="EC" id="6.3.5.3"/>
    </reaction>
</comment>
<dbReference type="NCBIfam" id="TIGR01736">
    <property type="entry name" value="FGAM_synth_II"/>
    <property type="match status" value="1"/>
</dbReference>
<sequence>MAHFTYRIEVFTQGDHLIQGDHVGDAAQAANRFVEAAHQLNIENLTGCFAARLYFLHGAFTPSQLDEIARLLLADTVTEQYVISPIETPYDLGDAYTHHIEVATLPGVTNAVADNLAQRVRQLGIGELAWAAVGDRYALSGELKQDELHQLAENLFANVVIHQYTIDAPIVPQGIATTANDTVETVPVQGIEDEGLLQISQERRLALDLNEMRAIRDYFEEEKRDPTDLEIEMIAQTWSEHCVHKTFRATIDYDGPQGKETIHGLLKQYIRAATEKLDKPWLRSVFVDNAGIIRFDDQYDLAFKVETHNRPSAIEPFGGANTGVGGVVRDVLGVSAKPIANTDVLCFGPQDTPLADLPAGVLPPRRIADGVIAGVEDYGNKMGIPTVNGAVLYHEGYLSNPLVFCGCLGILPHDSHTTEPQPGDYIVVIGGRTGRDGLRGATFSSMEMDATTGTVAGSSVQIGNPITEKQVQEVILRARDEGLYSAITDCGAGGLSSAVGEMAKEIGATVQLDDIPLKYPGLQPWEIWLSEAQERMVLAVPPQYWERLQAICATQDVEAVNIGSFVPDGRLKVLDGERVVGDMAMIFLHDGIPTRQLAALWQPATVEEAATPEPTLQETLPALLAHPNIRSKETIVRLYDHEIQGASHIKPFTGPQHDGHNDGAVLVPIGTQDKTRGVVLSNGICPQYTDQDPYAMAFAAVDEAVRNAVAVGADPDQIAILDNFSWGNANLPDRLGSLVRCVQGCHDAAMAYGTPYISGKDSLNNEYTDAAGNRHAIPGTLLISAVGIVPDVHATTTSDFKQAGHAVYVVGQTRTELGGSHYGMVTGRDYAVVPQPVEDALTTMRAMHQAIREGLVAACHDVSEGGLAVALAEMAIGGNVGFTVNLCQAPGAESLSDAAAAFSESIARFVVEVPTGAAAQFEQLFGQNCRQIGETTASATCIYEDTSGESRFTVAELRQSWRGDDPTQTKLDAPAALSKVSAPAVKTTRPRVLILHANGTNRDHDVALACELVGAEPEIVHINQLRQGEKQFSDYAMLVVPGGFSYGDDLGAGRLWSLDLRYDFAEQMDAFVASGKPVIGICNGFQTLVKSGLLPGGEFSGKVTLTYNAREHFECRWVYLEANPNSPNLFTQGIEGLIHCPVAHGEGRVMTDSAATTDALLAANLNALNYVHADGSPAGPSDYPANPNGSIAGIAGLSNAAGNVLGLMPHPENHIFPWQHPQVRRGIDGGLGLSLFINGVQRA</sequence>
<name>A0A7S8EAJ7_9CHLR</name>
<keyword evidence="1 8" id="KW-0963">Cytoplasm</keyword>
<dbReference type="Proteomes" id="UP000594468">
    <property type="component" value="Chromosome"/>
</dbReference>
<evidence type="ECO:0000259" key="11">
    <source>
        <dbReference type="Pfam" id="PF18072"/>
    </source>
</evidence>
<dbReference type="InterPro" id="IPR036921">
    <property type="entry name" value="PurM-like_N_sf"/>
</dbReference>
<dbReference type="GO" id="GO:0005524">
    <property type="term" value="F:ATP binding"/>
    <property type="evidence" value="ECO:0007669"/>
    <property type="project" value="UniProtKB-UniRule"/>
</dbReference>
<feature type="binding site" evidence="8">
    <location>
        <position position="330"/>
    </location>
    <ligand>
        <name>Mg(2+)</name>
        <dbReference type="ChEBI" id="CHEBI:18420"/>
        <label>2</label>
    </ligand>
</feature>
<dbReference type="UniPathway" id="UPA00074">
    <property type="reaction ID" value="UER00128"/>
</dbReference>
<comment type="pathway">
    <text evidence="8">Purine metabolism; IMP biosynthesis via de novo pathway; 5-amino-1-(5-phospho-D-ribosyl)imidazole from N(2)-formyl-N(1)-(5-phospho-D-ribosyl)glycinamide: step 1/2.</text>
</comment>
<dbReference type="CDD" id="cd02203">
    <property type="entry name" value="PurL_repeat1"/>
    <property type="match status" value="1"/>
</dbReference>
<evidence type="ECO:0000256" key="8">
    <source>
        <dbReference type="HAMAP-Rule" id="MF_00420"/>
    </source>
</evidence>
<evidence type="ECO:0000256" key="5">
    <source>
        <dbReference type="ARBA" id="ARBA00022755"/>
    </source>
</evidence>
<evidence type="ECO:0000256" key="7">
    <source>
        <dbReference type="ARBA" id="ARBA00022842"/>
    </source>
</evidence>
<dbReference type="InterPro" id="IPR029062">
    <property type="entry name" value="Class_I_gatase-like"/>
</dbReference>
<dbReference type="SUPFAM" id="SSF56042">
    <property type="entry name" value="PurM C-terminal domain-like"/>
    <property type="match status" value="2"/>
</dbReference>
<dbReference type="InterPro" id="IPR036676">
    <property type="entry name" value="PurM-like_C_sf"/>
</dbReference>
<dbReference type="Pfam" id="PF02769">
    <property type="entry name" value="AIRS_C"/>
    <property type="match status" value="2"/>
</dbReference>
<keyword evidence="4 8" id="KW-0547">Nucleotide-binding</keyword>
<feature type="domain" description="Phosphoribosylformylglycinamidine synthase linker" evidence="11">
    <location>
        <begin position="198"/>
        <end position="245"/>
    </location>
</feature>
<gene>
    <name evidence="8 12" type="primary">purL</name>
    <name evidence="12" type="ORF">G4Y79_02670</name>
</gene>
<keyword evidence="6 8" id="KW-0067">ATP-binding</keyword>
<dbReference type="GO" id="GO:0006189">
    <property type="term" value="P:'de novo' IMP biosynthetic process"/>
    <property type="evidence" value="ECO:0007669"/>
    <property type="project" value="UniProtKB-UniRule"/>
</dbReference>
<feature type="binding site" evidence="8">
    <location>
        <position position="759"/>
    </location>
    <ligand>
        <name>ATP</name>
        <dbReference type="ChEBI" id="CHEBI:30616"/>
    </ligand>
</feature>
<evidence type="ECO:0000256" key="4">
    <source>
        <dbReference type="ARBA" id="ARBA00022741"/>
    </source>
</evidence>
<dbReference type="AlphaFoldDB" id="A0A7S8EAJ7"/>
<dbReference type="Pfam" id="PF13507">
    <property type="entry name" value="GATase_5"/>
    <property type="match status" value="1"/>
</dbReference>
<feature type="binding site" evidence="8">
    <location>
        <position position="762"/>
    </location>
    <ligand>
        <name>substrate</name>
    </ligand>
</feature>
<feature type="domain" description="PurM-like N-terminal" evidence="9">
    <location>
        <begin position="288"/>
        <end position="410"/>
    </location>
</feature>
<accession>A0A7S8EAJ7</accession>
<keyword evidence="2 8" id="KW-0436">Ligase</keyword>
<dbReference type="InterPro" id="IPR016188">
    <property type="entry name" value="PurM-like_N"/>
</dbReference>
<keyword evidence="3 8" id="KW-0479">Metal-binding</keyword>
<keyword evidence="7 8" id="KW-0460">Magnesium</keyword>
<dbReference type="Gene3D" id="3.90.650.10">
    <property type="entry name" value="PurM-like C-terminal domain"/>
    <property type="match status" value="2"/>
</dbReference>
<dbReference type="InterPro" id="IPR036604">
    <property type="entry name" value="PurS-like_sf"/>
</dbReference>
<dbReference type="PANTHER" id="PTHR43555">
    <property type="entry name" value="PHOSPHORIBOSYLFORMYLGLYCINAMIDINE SYNTHASE SUBUNIT PURL"/>
    <property type="match status" value="1"/>
</dbReference>
<dbReference type="Gene3D" id="3.30.1280.10">
    <property type="entry name" value="Phosphoribosylformylglycinamidine synthase subunit PurS"/>
    <property type="match status" value="1"/>
</dbReference>
<dbReference type="SMART" id="SM01211">
    <property type="entry name" value="GATase_5"/>
    <property type="match status" value="1"/>
</dbReference>
<evidence type="ECO:0000256" key="3">
    <source>
        <dbReference type="ARBA" id="ARBA00022723"/>
    </source>
</evidence>
<feature type="binding site" evidence="8">
    <location>
        <position position="304"/>
    </location>
    <ligand>
        <name>ATP</name>
        <dbReference type="ChEBI" id="CHEBI:30616"/>
    </ligand>
</feature>
<dbReference type="InterPro" id="IPR041609">
    <property type="entry name" value="PurL_linker"/>
</dbReference>
<evidence type="ECO:0000256" key="1">
    <source>
        <dbReference type="ARBA" id="ARBA00022490"/>
    </source>
</evidence>